<dbReference type="Gene3D" id="3.40.50.720">
    <property type="entry name" value="NAD(P)-binding Rossmann-like Domain"/>
    <property type="match status" value="1"/>
</dbReference>
<evidence type="ECO:0000256" key="2">
    <source>
        <dbReference type="ARBA" id="ARBA00012400"/>
    </source>
</evidence>
<comment type="catalytic activity">
    <reaction evidence="6">
        <text>precorrin-2 + NAD(+) = sirohydrochlorin + NADH + 2 H(+)</text>
        <dbReference type="Rhea" id="RHEA:15613"/>
        <dbReference type="ChEBI" id="CHEBI:15378"/>
        <dbReference type="ChEBI" id="CHEBI:57540"/>
        <dbReference type="ChEBI" id="CHEBI:57945"/>
        <dbReference type="ChEBI" id="CHEBI:58351"/>
        <dbReference type="ChEBI" id="CHEBI:58827"/>
        <dbReference type="EC" id="1.3.1.76"/>
    </reaction>
</comment>
<keyword evidence="5" id="KW-0627">Porphyrin biosynthesis</keyword>
<evidence type="ECO:0000256" key="5">
    <source>
        <dbReference type="ARBA" id="ARBA00023244"/>
    </source>
</evidence>
<dbReference type="EMBL" id="MQMF01000003">
    <property type="protein sequence ID" value="OOE10659.1"/>
    <property type="molecule type" value="Genomic_DNA"/>
</dbReference>
<evidence type="ECO:0000313" key="7">
    <source>
        <dbReference type="EMBL" id="OOE10659.1"/>
    </source>
</evidence>
<comment type="caution">
    <text evidence="7">The sequence shown here is derived from an EMBL/GenBank/DDBJ whole genome shotgun (WGS) entry which is preliminary data.</text>
</comment>
<name>A0A1V3G5H7_9BACL</name>
<dbReference type="SUPFAM" id="SSF51735">
    <property type="entry name" value="NAD(P)-binding Rossmann-fold domains"/>
    <property type="match status" value="1"/>
</dbReference>
<dbReference type="PANTHER" id="PTHR35330">
    <property type="entry name" value="SIROHEME BIOSYNTHESIS PROTEIN MET8"/>
    <property type="match status" value="1"/>
</dbReference>
<dbReference type="Pfam" id="PF22440">
    <property type="entry name" value="SirC_C"/>
    <property type="match status" value="1"/>
</dbReference>
<sequence length="211" mass="23746">MYPIHVDLSGKEVVVAGGGPVAYRKIRDLLKEKAVITVISIDVIKEIQVLHEQKSLTWISREVKSKDFENAFLVVAATNSKEVNAEIAINVKKNKLINVADQTQLGNFIIPGVVKRGKLVLSVSTSGASPNLSISIKKELQQKYSKDYESYLEFLFECRTIIKNEFPIIERKALLAEIADPAFLHDVNKRYVYKKKLLNGTIITQIYSKPD</sequence>
<dbReference type="PANTHER" id="PTHR35330:SF1">
    <property type="entry name" value="SIROHEME BIOSYNTHESIS PROTEIN MET8"/>
    <property type="match status" value="1"/>
</dbReference>
<dbReference type="AlphaFoldDB" id="A0A1V3G5H7"/>
<evidence type="ECO:0000256" key="6">
    <source>
        <dbReference type="ARBA" id="ARBA00047561"/>
    </source>
</evidence>
<dbReference type="Pfam" id="PF13241">
    <property type="entry name" value="NAD_binding_7"/>
    <property type="match status" value="1"/>
</dbReference>
<organism evidence="7 8">
    <name type="scientific">Fictibacillus arsenicus</name>
    <dbReference type="NCBI Taxonomy" id="255247"/>
    <lineage>
        <taxon>Bacteria</taxon>
        <taxon>Bacillati</taxon>
        <taxon>Bacillota</taxon>
        <taxon>Bacilli</taxon>
        <taxon>Bacillales</taxon>
        <taxon>Fictibacillaceae</taxon>
        <taxon>Fictibacillus</taxon>
    </lineage>
</organism>
<dbReference type="Gene3D" id="1.10.8.610">
    <property type="entry name" value="SirC, precorrin-2 dehydrogenase, C-terminal helical domain-like"/>
    <property type="match status" value="1"/>
</dbReference>
<evidence type="ECO:0000256" key="3">
    <source>
        <dbReference type="ARBA" id="ARBA00023002"/>
    </source>
</evidence>
<reference evidence="7 8" key="1">
    <citation type="submission" date="2016-11" db="EMBL/GenBank/DDBJ databases">
        <authorList>
            <person name="Jaros S."/>
            <person name="Januszkiewicz K."/>
            <person name="Wedrychowicz H."/>
        </authorList>
    </citation>
    <scope>NUCLEOTIDE SEQUENCE [LARGE SCALE GENOMIC DNA]</scope>
    <source>
        <strain evidence="7 8">Con a/3</strain>
    </source>
</reference>
<dbReference type="InterPro" id="IPR006367">
    <property type="entry name" value="Sirohaem_synthase_N"/>
</dbReference>
<dbReference type="NCBIfam" id="TIGR01470">
    <property type="entry name" value="cysG_Nterm"/>
    <property type="match status" value="1"/>
</dbReference>
<keyword evidence="4" id="KW-0520">NAD</keyword>
<dbReference type="InterPro" id="IPR036291">
    <property type="entry name" value="NAD(P)-bd_dom_sf"/>
</dbReference>
<protein>
    <recommendedName>
        <fullName evidence="2">precorrin-2 dehydrogenase</fullName>
        <ecNumber evidence="2">1.3.1.76</ecNumber>
    </recommendedName>
</protein>
<dbReference type="OrthoDB" id="9773765at2"/>
<dbReference type="GO" id="GO:0004325">
    <property type="term" value="F:ferrochelatase activity"/>
    <property type="evidence" value="ECO:0007669"/>
    <property type="project" value="InterPro"/>
</dbReference>
<comment type="pathway">
    <text evidence="1">Porphyrin-containing compound metabolism; siroheme biosynthesis; sirohydrochlorin from precorrin-2: step 1/1.</text>
</comment>
<dbReference type="InterPro" id="IPR042518">
    <property type="entry name" value="SirC_C"/>
</dbReference>
<dbReference type="GO" id="GO:0019354">
    <property type="term" value="P:siroheme biosynthetic process"/>
    <property type="evidence" value="ECO:0007669"/>
    <property type="project" value="UniProtKB-UniPathway"/>
</dbReference>
<dbReference type="UniPathway" id="UPA00262">
    <property type="reaction ID" value="UER00222"/>
</dbReference>
<evidence type="ECO:0000313" key="8">
    <source>
        <dbReference type="Proteomes" id="UP000188597"/>
    </source>
</evidence>
<dbReference type="GO" id="GO:0043115">
    <property type="term" value="F:precorrin-2 dehydrogenase activity"/>
    <property type="evidence" value="ECO:0007669"/>
    <property type="project" value="UniProtKB-EC"/>
</dbReference>
<accession>A0A1V3G5H7</accession>
<dbReference type="SUPFAM" id="SSF75615">
    <property type="entry name" value="Siroheme synthase middle domains-like"/>
    <property type="match status" value="1"/>
</dbReference>
<dbReference type="EC" id="1.3.1.76" evidence="2"/>
<evidence type="ECO:0000256" key="4">
    <source>
        <dbReference type="ARBA" id="ARBA00023027"/>
    </source>
</evidence>
<dbReference type="RefSeq" id="WP_077364191.1">
    <property type="nucleotide sequence ID" value="NZ_MQMF01000003.1"/>
</dbReference>
<gene>
    <name evidence="7" type="ORF">UN64_14990</name>
</gene>
<dbReference type="InterPro" id="IPR028161">
    <property type="entry name" value="Met8-like"/>
</dbReference>
<dbReference type="Proteomes" id="UP000188597">
    <property type="component" value="Unassembled WGS sequence"/>
</dbReference>
<proteinExistence type="predicted"/>
<evidence type="ECO:0000256" key="1">
    <source>
        <dbReference type="ARBA" id="ARBA00005010"/>
    </source>
</evidence>
<keyword evidence="3" id="KW-0560">Oxidoreductase</keyword>